<name>A0A8E3B6U6_RHILI</name>
<reference evidence="2 3" key="1">
    <citation type="submission" date="2018-05" db="EMBL/GenBank/DDBJ databases">
        <title>Genomic Encyclopedia of Type Strains, Phase IV (KMG-IV): sequencing the most valuable type-strain genomes for metagenomic binning, comparative biology and taxonomic classification.</title>
        <authorList>
            <person name="Goeker M."/>
        </authorList>
    </citation>
    <scope>NUCLEOTIDE SEQUENCE [LARGE SCALE GENOMIC DNA]</scope>
    <source>
        <strain evidence="2 3">DSM 2626</strain>
    </source>
</reference>
<evidence type="ECO:0000256" key="1">
    <source>
        <dbReference type="SAM" id="MobiDB-lite"/>
    </source>
</evidence>
<dbReference type="AlphaFoldDB" id="A0A8E3B6U6"/>
<protein>
    <submittedName>
        <fullName evidence="2">Uncharacterized protein</fullName>
    </submittedName>
</protein>
<proteinExistence type="predicted"/>
<evidence type="ECO:0000313" key="2">
    <source>
        <dbReference type="EMBL" id="PWJ93545.1"/>
    </source>
</evidence>
<feature type="region of interest" description="Disordered" evidence="1">
    <location>
        <begin position="72"/>
        <end position="127"/>
    </location>
</feature>
<evidence type="ECO:0000313" key="3">
    <source>
        <dbReference type="Proteomes" id="UP000245631"/>
    </source>
</evidence>
<gene>
    <name evidence="2" type="ORF">C8D77_101224</name>
</gene>
<organism evidence="2 3">
    <name type="scientific">Rhizobium loti</name>
    <name type="common">Mesorhizobium loti</name>
    <dbReference type="NCBI Taxonomy" id="381"/>
    <lineage>
        <taxon>Bacteria</taxon>
        <taxon>Pseudomonadati</taxon>
        <taxon>Pseudomonadota</taxon>
        <taxon>Alphaproteobacteria</taxon>
        <taxon>Hyphomicrobiales</taxon>
        <taxon>Phyllobacteriaceae</taxon>
        <taxon>Mesorhizobium</taxon>
    </lineage>
</organism>
<sequence length="127" mass="13799">MRSCGESEATIARSLGIDADTLRKHCADELDNGFSHRRREVIGLLYKSARSGNVTAQKRLEEMTRLAGAAVEFEEKSKQPGATEAPVAPSRATKRGKKEVQRDEAFSAGTNSEWGEDLAPIPGTKPN</sequence>
<dbReference type="Proteomes" id="UP000245631">
    <property type="component" value="Unassembled WGS sequence"/>
</dbReference>
<accession>A0A8E3B6U6</accession>
<dbReference type="EMBL" id="QGGH01000001">
    <property type="protein sequence ID" value="PWJ93545.1"/>
    <property type="molecule type" value="Genomic_DNA"/>
</dbReference>
<comment type="caution">
    <text evidence="2">The sequence shown here is derived from an EMBL/GenBank/DDBJ whole genome shotgun (WGS) entry which is preliminary data.</text>
</comment>